<evidence type="ECO:0000313" key="3">
    <source>
        <dbReference type="Proteomes" id="UP001605036"/>
    </source>
</evidence>
<dbReference type="Proteomes" id="UP001605036">
    <property type="component" value="Unassembled WGS sequence"/>
</dbReference>
<organism evidence="2 3">
    <name type="scientific">Riccia fluitans</name>
    <dbReference type="NCBI Taxonomy" id="41844"/>
    <lineage>
        <taxon>Eukaryota</taxon>
        <taxon>Viridiplantae</taxon>
        <taxon>Streptophyta</taxon>
        <taxon>Embryophyta</taxon>
        <taxon>Marchantiophyta</taxon>
        <taxon>Marchantiopsida</taxon>
        <taxon>Marchantiidae</taxon>
        <taxon>Marchantiales</taxon>
        <taxon>Ricciaceae</taxon>
        <taxon>Riccia</taxon>
    </lineage>
</organism>
<dbReference type="PANTHER" id="PTHR14237:SF76">
    <property type="entry name" value="OS03G0765800 PROTEIN"/>
    <property type="match status" value="1"/>
</dbReference>
<dbReference type="PANTHER" id="PTHR14237">
    <property type="entry name" value="MOLYBDOPTERIN COFACTOR SULFURASE MOSC"/>
    <property type="match status" value="1"/>
</dbReference>
<reference evidence="2 3" key="1">
    <citation type="submission" date="2024-09" db="EMBL/GenBank/DDBJ databases">
        <title>Chromosome-scale assembly of Riccia fluitans.</title>
        <authorList>
            <person name="Paukszto L."/>
            <person name="Sawicki J."/>
            <person name="Karawczyk K."/>
            <person name="Piernik-Szablinska J."/>
            <person name="Szczecinska M."/>
            <person name="Mazdziarz M."/>
        </authorList>
    </citation>
    <scope>NUCLEOTIDE SEQUENCE [LARGE SCALE GENOMIC DNA]</scope>
    <source>
        <strain evidence="2">Rf_01</strain>
        <tissue evidence="2">Aerial parts of the thallus</tissue>
    </source>
</reference>
<feature type="compositionally biased region" description="Acidic residues" evidence="1">
    <location>
        <begin position="625"/>
        <end position="641"/>
    </location>
</feature>
<keyword evidence="3" id="KW-1185">Reference proteome</keyword>
<feature type="region of interest" description="Disordered" evidence="1">
    <location>
        <begin position="620"/>
        <end position="649"/>
    </location>
</feature>
<feature type="compositionally biased region" description="Basic residues" evidence="1">
    <location>
        <begin position="1"/>
        <end position="11"/>
    </location>
</feature>
<dbReference type="InterPro" id="IPR015421">
    <property type="entry name" value="PyrdxlP-dep_Trfase_major"/>
</dbReference>
<evidence type="ECO:0008006" key="4">
    <source>
        <dbReference type="Google" id="ProtNLM"/>
    </source>
</evidence>
<feature type="region of interest" description="Disordered" evidence="1">
    <location>
        <begin position="408"/>
        <end position="427"/>
    </location>
</feature>
<dbReference type="SUPFAM" id="SSF53383">
    <property type="entry name" value="PLP-dependent transferases"/>
    <property type="match status" value="1"/>
</dbReference>
<feature type="compositionally biased region" description="Low complexity" evidence="1">
    <location>
        <begin position="28"/>
        <end position="38"/>
    </location>
</feature>
<sequence>MPPFPKKRNHVRDHEPPPIMPGSPVTDRSSSVSFSSSRRISRSSKARVEARREFLKVTSKGFRGEVYTDPESLPSLETAYNSFQSTYPRFAETWAIDDLRDREYSHLVEEGHVCMDYCGFGLFCYYQQVMNKASASFGLAYVSANLSTHALCRAAEEGIAEAYIRRRVMDYLNVSEQEYSMVFTVSRGYAFRVLAESYPFHLSRKLLTVYDFESEAVNWMADCAKRKGAKIMRASFKWPSLRLNSSELKKQLQVKKRKSGSKAKGLFVFPVQSRMTGAKYSYQWMSQAQQNKWHVLLDVSALGPKDMDSLGLSLFRPDFIVSSFYKVFGIEPSGFGCLFIKNSAIRSLHNSSRAVGLVRIISGCYSPTTGDQSRNSEEDFQPSAWGLHQQVGMISSFSGPVSSFYSGNDKSSINGESKHRPRSRLSTSAEIEEEFDGYGGDGRFRGQRNGYIMDSREEIEDRRYGLDLGRCREAEEVPKSGSLNWPRSSFGSSIGEVEELIENRPRRSLSELLELDARPMANHVDDELPTSSSRFHCSPTRRSLMGDTLNHRRAGGSDDNGVGEYEDYVNSGHSSRNEMSRDPNANDFMYGKSTSEDKFESLLRETRDIGKEIEEKEFSKTALSDIEEEKVEGEGEKEDEDDRRTEQTVREIVDSRGLEIGCNQAEARDSAEHKKNPWKQKKEAKIVESVRPSIKSRITKFMNRFSFLKHSGKERSDSQKSGAQGPGSGSQFEEVGSVPQRKSKLLGGLLQPKSKRTAELGSGFSGDTKLSGAEDLPNTERPTEGRKSYAGSSNQTYDSPGIRARTSFSGHEGAGEFPNFSHEFLNGECNGISSTLNNACGNCEAETGSTGELSFDEGEFHDAQDHHGMNGFSQDLSSGRTISRDVEIDDYMFDDAQDHRGLNGFSEDLSSGRTISRDVEINDDMLISPRRRFARAEDIASIDLEGSDDELYYRDQYYSDSYHDSSSSRSFAEDISLSATPQEGLTDDEFVAEGYGDYRESGIVCKGLDLADSLGLSRTNDRLRYLINWLVNSLLKLHHPSANSRGNLLVRIYGPKVKYDRGAAVAFNLFDYKGALIQPSLVQAVAGRSNISLGVGRLCNIVDPDLSPAFLAEKERWFESEKSDKEGSQSCVGRRSDGGRSSSGGKWDSLSFPVVTAALSLVTNFQDVYKLWALLAKFLDADFVSKEKQLQRQGSGEVQLWYFPS</sequence>
<name>A0ABD1Y9J8_9MARC</name>
<feature type="region of interest" description="Disordered" evidence="1">
    <location>
        <begin position="523"/>
        <end position="593"/>
    </location>
</feature>
<protein>
    <recommendedName>
        <fullName evidence="4">Molybdenum cofactor sulfurase</fullName>
    </recommendedName>
</protein>
<comment type="caution">
    <text evidence="2">The sequence shown here is derived from an EMBL/GenBank/DDBJ whole genome shotgun (WGS) entry which is preliminary data.</text>
</comment>
<proteinExistence type="predicted"/>
<dbReference type="EMBL" id="JBHFFA010000006">
    <property type="protein sequence ID" value="KAL2623225.1"/>
    <property type="molecule type" value="Genomic_DNA"/>
</dbReference>
<feature type="region of interest" description="Disordered" evidence="1">
    <location>
        <begin position="665"/>
        <end position="684"/>
    </location>
</feature>
<evidence type="ECO:0000313" key="2">
    <source>
        <dbReference type="EMBL" id="KAL2623225.1"/>
    </source>
</evidence>
<feature type="compositionally biased region" description="Basic and acidic residues" evidence="1">
    <location>
        <begin position="666"/>
        <end position="684"/>
    </location>
</feature>
<dbReference type="InterPro" id="IPR015424">
    <property type="entry name" value="PyrdxlP-dep_Trfase"/>
</dbReference>
<gene>
    <name evidence="2" type="ORF">R1flu_003430</name>
</gene>
<dbReference type="AlphaFoldDB" id="A0ABD1Y9J8"/>
<feature type="region of interest" description="Disordered" evidence="1">
    <location>
        <begin position="1121"/>
        <end position="1145"/>
    </location>
</feature>
<feature type="region of interest" description="Disordered" evidence="1">
    <location>
        <begin position="710"/>
        <end position="809"/>
    </location>
</feature>
<evidence type="ECO:0000256" key="1">
    <source>
        <dbReference type="SAM" id="MobiDB-lite"/>
    </source>
</evidence>
<dbReference type="Gene3D" id="3.40.640.10">
    <property type="entry name" value="Type I PLP-dependent aspartate aminotransferase-like (Major domain)"/>
    <property type="match status" value="1"/>
</dbReference>
<accession>A0ABD1Y9J8</accession>
<feature type="region of interest" description="Disordered" evidence="1">
    <location>
        <begin position="1"/>
        <end position="43"/>
    </location>
</feature>